<dbReference type="AlphaFoldDB" id="A0A0R1LR79"/>
<evidence type="ECO:0000313" key="3">
    <source>
        <dbReference type="Proteomes" id="UP000051955"/>
    </source>
</evidence>
<comment type="caution">
    <text evidence="2">The sequence shown here is derived from an EMBL/GenBank/DDBJ whole genome shotgun (WGS) entry which is preliminary data.</text>
</comment>
<evidence type="ECO:0000313" key="2">
    <source>
        <dbReference type="EMBL" id="KRK95668.1"/>
    </source>
</evidence>
<proteinExistence type="predicted"/>
<accession>A0A0R1LR79</accession>
<keyword evidence="3" id="KW-1185">Reference proteome</keyword>
<dbReference type="PATRIC" id="fig|1423715.3.peg.86"/>
<organism evidence="2 3">
    <name type="scientific">Levilactobacillus acidifarinae DSM 19394 = JCM 15949</name>
    <dbReference type="NCBI Taxonomy" id="1423715"/>
    <lineage>
        <taxon>Bacteria</taxon>
        <taxon>Bacillati</taxon>
        <taxon>Bacillota</taxon>
        <taxon>Bacilli</taxon>
        <taxon>Lactobacillales</taxon>
        <taxon>Lactobacillaceae</taxon>
        <taxon>Levilactobacillus</taxon>
    </lineage>
</organism>
<reference evidence="2 3" key="1">
    <citation type="journal article" date="2015" name="Genome Announc.">
        <title>Expanding the biotechnology potential of lactobacilli through comparative genomics of 213 strains and associated genera.</title>
        <authorList>
            <person name="Sun Z."/>
            <person name="Harris H.M."/>
            <person name="McCann A."/>
            <person name="Guo C."/>
            <person name="Argimon S."/>
            <person name="Zhang W."/>
            <person name="Yang X."/>
            <person name="Jeffery I.B."/>
            <person name="Cooney J.C."/>
            <person name="Kagawa T.F."/>
            <person name="Liu W."/>
            <person name="Song Y."/>
            <person name="Salvetti E."/>
            <person name="Wrobel A."/>
            <person name="Rasinkangas P."/>
            <person name="Parkhill J."/>
            <person name="Rea M.C."/>
            <person name="O'Sullivan O."/>
            <person name="Ritari J."/>
            <person name="Douillard F.P."/>
            <person name="Paul Ross R."/>
            <person name="Yang R."/>
            <person name="Briner A.E."/>
            <person name="Felis G.E."/>
            <person name="de Vos W.M."/>
            <person name="Barrangou R."/>
            <person name="Klaenhammer T.R."/>
            <person name="Caufield P.W."/>
            <person name="Cui Y."/>
            <person name="Zhang H."/>
            <person name="O'Toole P.W."/>
        </authorList>
    </citation>
    <scope>NUCLEOTIDE SEQUENCE [LARGE SCALE GENOMIC DNA]</scope>
    <source>
        <strain evidence="2 3">DSM 19394</strain>
    </source>
</reference>
<protein>
    <submittedName>
        <fullName evidence="2">Uncharacterized protein</fullName>
    </submittedName>
</protein>
<keyword evidence="1" id="KW-1133">Transmembrane helix</keyword>
<dbReference type="Proteomes" id="UP000051955">
    <property type="component" value="Unassembled WGS sequence"/>
</dbReference>
<evidence type="ECO:0000256" key="1">
    <source>
        <dbReference type="SAM" id="Phobius"/>
    </source>
</evidence>
<keyword evidence="1" id="KW-0812">Transmembrane</keyword>
<feature type="transmembrane region" description="Helical" evidence="1">
    <location>
        <begin position="42"/>
        <end position="66"/>
    </location>
</feature>
<dbReference type="STRING" id="1423715.FD25_GL000083"/>
<sequence length="74" mass="7827">MINMMWAYLLIVVGVVSLLVTLVVRTTVVANRQAAAPGRPTLAALTGLYLLALVVLIGGVCSFLWLGAGWHMGC</sequence>
<dbReference type="EMBL" id="AZDV01000006">
    <property type="protein sequence ID" value="KRK95668.1"/>
    <property type="molecule type" value="Genomic_DNA"/>
</dbReference>
<name>A0A0R1LR79_9LACO</name>
<keyword evidence="1" id="KW-0472">Membrane</keyword>
<feature type="transmembrane region" description="Helical" evidence="1">
    <location>
        <begin position="6"/>
        <end position="30"/>
    </location>
</feature>
<gene>
    <name evidence="2" type="ORF">FD25_GL000083</name>
</gene>